<name>A0A318KR52_9FIRM</name>
<dbReference type="PIRSF" id="PIRSF028451">
    <property type="entry name" value="UCP028451"/>
    <property type="match status" value="1"/>
</dbReference>
<sequence>MNTAELLNFINELKQHNNKEWMHEHKKEYQAAQQCFYDLLRDLLQGLDEGELSFMDPKELTYRMVRDTRFSKDKSLYNPNFRAHLSTGGKLPIPVGYYISLTSQNQSFIGGGLFADVFNDATTMIRSHIQQNPDAFLAIINDSEFRKYFKVGGTKLKKLPKGYEEDAKVGEYLRYKSWYLEAFIEDELIAERERFIAETIKLCRLMKPFNDFLNAALIDFVFPERH</sequence>
<comment type="caution">
    <text evidence="1">The sequence shown here is derived from an EMBL/GenBank/DDBJ whole genome shotgun (WGS) entry which is preliminary data.</text>
</comment>
<gene>
    <name evidence="1" type="ORF">DES51_106201</name>
</gene>
<accession>A0A318KR52</accession>
<evidence type="ECO:0000313" key="1">
    <source>
        <dbReference type="EMBL" id="PXX79082.1"/>
    </source>
</evidence>
<protein>
    <submittedName>
        <fullName evidence="1">Uncharacterized protein (TIGR02453 family)</fullName>
    </submittedName>
</protein>
<dbReference type="Pfam" id="PF09365">
    <property type="entry name" value="DUF2461"/>
    <property type="match status" value="1"/>
</dbReference>
<dbReference type="InterPro" id="IPR015996">
    <property type="entry name" value="UCP028451"/>
</dbReference>
<evidence type="ECO:0000313" key="2">
    <source>
        <dbReference type="Proteomes" id="UP000247612"/>
    </source>
</evidence>
<dbReference type="InterPro" id="IPR012808">
    <property type="entry name" value="CHP02453"/>
</dbReference>
<organism evidence="1 2">
    <name type="scientific">Dielma fastidiosa</name>
    <dbReference type="NCBI Taxonomy" id="1034346"/>
    <lineage>
        <taxon>Bacteria</taxon>
        <taxon>Bacillati</taxon>
        <taxon>Bacillota</taxon>
        <taxon>Erysipelotrichia</taxon>
        <taxon>Erysipelotrichales</taxon>
        <taxon>Erysipelotrichaceae</taxon>
        <taxon>Dielma</taxon>
    </lineage>
</organism>
<dbReference type="OrthoDB" id="9794241at2"/>
<dbReference type="STRING" id="1034346.GCA_000313565_01255"/>
<keyword evidence="2" id="KW-1185">Reference proteome</keyword>
<dbReference type="PANTHER" id="PTHR36452">
    <property type="entry name" value="CHROMOSOME 12, WHOLE GENOME SHOTGUN SEQUENCE"/>
    <property type="match status" value="1"/>
</dbReference>
<dbReference type="RefSeq" id="WP_022937570.1">
    <property type="nucleotide sequence ID" value="NZ_CABKRQ010000003.1"/>
</dbReference>
<dbReference type="Proteomes" id="UP000247612">
    <property type="component" value="Unassembled WGS sequence"/>
</dbReference>
<reference evidence="1 2" key="1">
    <citation type="submission" date="2018-05" db="EMBL/GenBank/DDBJ databases">
        <title>Genomic Encyclopedia of Type Strains, Phase IV (KMG-IV): sequencing the most valuable type-strain genomes for metagenomic binning, comparative biology and taxonomic classification.</title>
        <authorList>
            <person name="Goeker M."/>
        </authorList>
    </citation>
    <scope>NUCLEOTIDE SEQUENCE [LARGE SCALE GENOMIC DNA]</scope>
    <source>
        <strain evidence="1 2">JC118</strain>
    </source>
</reference>
<dbReference type="AlphaFoldDB" id="A0A318KR52"/>
<proteinExistence type="predicted"/>
<dbReference type="NCBIfam" id="TIGR02453">
    <property type="entry name" value="TIGR02453 family protein"/>
    <property type="match status" value="1"/>
</dbReference>
<dbReference type="EMBL" id="QJKH01000006">
    <property type="protein sequence ID" value="PXX79082.1"/>
    <property type="molecule type" value="Genomic_DNA"/>
</dbReference>
<dbReference type="PANTHER" id="PTHR36452:SF1">
    <property type="entry name" value="DUF2461 DOMAIN-CONTAINING PROTEIN"/>
    <property type="match status" value="1"/>
</dbReference>